<dbReference type="Proteomes" id="UP000077177">
    <property type="component" value="Chromosome"/>
</dbReference>
<feature type="signal peptide" evidence="1">
    <location>
        <begin position="1"/>
        <end position="20"/>
    </location>
</feature>
<protein>
    <recommendedName>
        <fullName evidence="4">Lipoprotein</fullName>
    </recommendedName>
</protein>
<evidence type="ECO:0000256" key="1">
    <source>
        <dbReference type="SAM" id="SignalP"/>
    </source>
</evidence>
<reference evidence="3" key="1">
    <citation type="submission" date="2015-01" db="EMBL/GenBank/DDBJ databases">
        <title>Flavisolibacter sp./LCS9/ whole genome sequencing.</title>
        <authorList>
            <person name="Kim M.K."/>
            <person name="Srinivasan S."/>
            <person name="Lee J.-J."/>
        </authorList>
    </citation>
    <scope>NUCLEOTIDE SEQUENCE [LARGE SCALE GENOMIC DNA]</scope>
    <source>
        <strain evidence="3">LCS9</strain>
    </source>
</reference>
<accession>A0A172U014</accession>
<gene>
    <name evidence="2" type="ORF">SY85_19380</name>
</gene>
<reference evidence="2 3" key="2">
    <citation type="journal article" date="2016" name="Int. J. Syst. Evol. Microbiol.">
        <title>Flavisolibacter tropicus sp. nov., isolated from tropical soil.</title>
        <authorList>
            <person name="Lee J.J."/>
            <person name="Kang M.S."/>
            <person name="Kim G.S."/>
            <person name="Lee C.S."/>
            <person name="Lim S."/>
            <person name="Lee J."/>
            <person name="Roh S.H."/>
            <person name="Kang H."/>
            <person name="Ha J.M."/>
            <person name="Bae S."/>
            <person name="Jung H.Y."/>
            <person name="Kim M.K."/>
        </authorList>
    </citation>
    <scope>NUCLEOTIDE SEQUENCE [LARGE SCALE GENOMIC DNA]</scope>
    <source>
        <strain evidence="2 3">LCS9</strain>
    </source>
</reference>
<dbReference type="AlphaFoldDB" id="A0A172U014"/>
<proteinExistence type="predicted"/>
<dbReference type="PROSITE" id="PS51257">
    <property type="entry name" value="PROKAR_LIPOPROTEIN"/>
    <property type="match status" value="1"/>
</dbReference>
<dbReference type="EMBL" id="CP011390">
    <property type="protein sequence ID" value="ANE52327.1"/>
    <property type="molecule type" value="Genomic_DNA"/>
</dbReference>
<organism evidence="2 3">
    <name type="scientific">Flavisolibacter tropicus</name>
    <dbReference type="NCBI Taxonomy" id="1492898"/>
    <lineage>
        <taxon>Bacteria</taxon>
        <taxon>Pseudomonadati</taxon>
        <taxon>Bacteroidota</taxon>
        <taxon>Chitinophagia</taxon>
        <taxon>Chitinophagales</taxon>
        <taxon>Chitinophagaceae</taxon>
        <taxon>Flavisolibacter</taxon>
    </lineage>
</organism>
<dbReference type="KEGG" id="fla:SY85_19380"/>
<dbReference type="RefSeq" id="WP_066406663.1">
    <property type="nucleotide sequence ID" value="NZ_CP011390.1"/>
</dbReference>
<keyword evidence="3" id="KW-1185">Reference proteome</keyword>
<name>A0A172U014_9BACT</name>
<sequence length="137" mass="15968">MKLLLWLSCFLLLLSGCRLLEDKVAINEKSTVVYQKVATTHAEAKRLGNVLLSYGYFNTIDKRTVYLNKKENQYQVTFIINKELFLSDKENLVQGFKVWQDWLREYAFGYSPTLVIIADEQKHTLYKIDGTSTLQHP</sequence>
<keyword evidence="1" id="KW-0732">Signal</keyword>
<feature type="chain" id="PRO_5008001470" description="Lipoprotein" evidence="1">
    <location>
        <begin position="21"/>
        <end position="137"/>
    </location>
</feature>
<dbReference type="STRING" id="1492898.SY85_19380"/>
<evidence type="ECO:0000313" key="2">
    <source>
        <dbReference type="EMBL" id="ANE52327.1"/>
    </source>
</evidence>
<evidence type="ECO:0000313" key="3">
    <source>
        <dbReference type="Proteomes" id="UP000077177"/>
    </source>
</evidence>
<evidence type="ECO:0008006" key="4">
    <source>
        <dbReference type="Google" id="ProtNLM"/>
    </source>
</evidence>